<evidence type="ECO:0000313" key="5">
    <source>
        <dbReference type="Proteomes" id="UP000030748"/>
    </source>
</evidence>
<dbReference type="InterPro" id="IPR035669">
    <property type="entry name" value="SGNH_plant_lipase-like"/>
</dbReference>
<dbReference type="Gene3D" id="3.40.50.1110">
    <property type="entry name" value="SGNH hydrolase"/>
    <property type="match status" value="1"/>
</dbReference>
<evidence type="ECO:0000256" key="2">
    <source>
        <dbReference type="ARBA" id="ARBA00022801"/>
    </source>
</evidence>
<evidence type="ECO:0000256" key="3">
    <source>
        <dbReference type="ARBA" id="ARBA00022963"/>
    </source>
</evidence>
<evidence type="ECO:0000256" key="1">
    <source>
        <dbReference type="ARBA" id="ARBA00008668"/>
    </source>
</evidence>
<dbReference type="EMBL" id="KI630401">
    <property type="protein sequence ID" value="EYU40463.1"/>
    <property type="molecule type" value="Genomic_DNA"/>
</dbReference>
<evidence type="ECO:0000313" key="4">
    <source>
        <dbReference type="EMBL" id="EYU40463.1"/>
    </source>
</evidence>
<dbReference type="eggNOG" id="KOG0017">
    <property type="taxonomic scope" value="Eukaryota"/>
</dbReference>
<dbReference type="SUPFAM" id="SSF52266">
    <property type="entry name" value="SGNH hydrolase"/>
    <property type="match status" value="1"/>
</dbReference>
<dbReference type="Pfam" id="PF00657">
    <property type="entry name" value="Lipase_GDSL"/>
    <property type="match status" value="1"/>
</dbReference>
<dbReference type="Proteomes" id="UP000030748">
    <property type="component" value="Unassembled WGS sequence"/>
</dbReference>
<protein>
    <submittedName>
        <fullName evidence="4">Uncharacterized protein</fullName>
    </submittedName>
</protein>
<proteinExistence type="inferred from homology"/>
<sequence>ANNNNTPKLVFILGDSTADVGTNNHLNLSKAIANFPHNGIDFPNSQPTGRFSNGFNSADSLAKLFGLEKSPPPFLYLLTLGSRFQDNLYRGVNFASGGAGLLDITGKNLTVVPLSEQIAQFRSVRNNFTAMIGPSATRKLLCKSLFFISIGSNDILDYFSTKNRMPQDEYISILLSTYSKHITTLYRLGARKFGIISVPPVGCCPRQRLVQKVVNGKEGCFNPMNDFALAFHSALNTLLSQIDSHLPEIIYSLGNTYKMTFDVIKNPKFFQFEKVDSACCGFGYLNAAGPCNKTATLCPKRDKYLFWDMFHPTQKASELAALTLYTGPLYYVSPINFSQLAKDN</sequence>
<organism evidence="4 5">
    <name type="scientific">Erythranthe guttata</name>
    <name type="common">Yellow monkey flower</name>
    <name type="synonym">Mimulus guttatus</name>
    <dbReference type="NCBI Taxonomy" id="4155"/>
    <lineage>
        <taxon>Eukaryota</taxon>
        <taxon>Viridiplantae</taxon>
        <taxon>Streptophyta</taxon>
        <taxon>Embryophyta</taxon>
        <taxon>Tracheophyta</taxon>
        <taxon>Spermatophyta</taxon>
        <taxon>Magnoliopsida</taxon>
        <taxon>eudicotyledons</taxon>
        <taxon>Gunneridae</taxon>
        <taxon>Pentapetalae</taxon>
        <taxon>asterids</taxon>
        <taxon>lamiids</taxon>
        <taxon>Lamiales</taxon>
        <taxon>Phrymaceae</taxon>
        <taxon>Erythranthe</taxon>
    </lineage>
</organism>
<keyword evidence="5" id="KW-1185">Reference proteome</keyword>
<comment type="similarity">
    <text evidence="1">Belongs to the 'GDSL' lipolytic enzyme family.</text>
</comment>
<name>A0A022RL75_ERYGU</name>
<dbReference type="STRING" id="4155.A0A022RL75"/>
<keyword evidence="3" id="KW-0442">Lipid degradation</keyword>
<dbReference type="InterPro" id="IPR051058">
    <property type="entry name" value="GDSL_Est/Lipase"/>
</dbReference>
<gene>
    <name evidence="4" type="ORF">MIMGU_mgv1a018259mg</name>
</gene>
<keyword evidence="3" id="KW-0443">Lipid metabolism</keyword>
<dbReference type="AlphaFoldDB" id="A0A022RL75"/>
<dbReference type="GO" id="GO:0016788">
    <property type="term" value="F:hydrolase activity, acting on ester bonds"/>
    <property type="evidence" value="ECO:0007669"/>
    <property type="project" value="InterPro"/>
</dbReference>
<feature type="non-terminal residue" evidence="4">
    <location>
        <position position="1"/>
    </location>
</feature>
<dbReference type="InterPro" id="IPR001087">
    <property type="entry name" value="GDSL"/>
</dbReference>
<accession>A0A022RL75</accession>
<dbReference type="GO" id="GO:0016042">
    <property type="term" value="P:lipid catabolic process"/>
    <property type="evidence" value="ECO:0007669"/>
    <property type="project" value="UniProtKB-KW"/>
</dbReference>
<reference evidence="4 5" key="1">
    <citation type="journal article" date="2013" name="Proc. Natl. Acad. Sci. U.S.A.">
        <title>Fine-scale variation in meiotic recombination in Mimulus inferred from population shotgun sequencing.</title>
        <authorList>
            <person name="Hellsten U."/>
            <person name="Wright K.M."/>
            <person name="Jenkins J."/>
            <person name="Shu S."/>
            <person name="Yuan Y."/>
            <person name="Wessler S.R."/>
            <person name="Schmutz J."/>
            <person name="Willis J.H."/>
            <person name="Rokhsar D.S."/>
        </authorList>
    </citation>
    <scope>NUCLEOTIDE SEQUENCE [LARGE SCALE GENOMIC DNA]</scope>
    <source>
        <strain evidence="5">cv. DUN x IM62</strain>
    </source>
</reference>
<dbReference type="CDD" id="cd01837">
    <property type="entry name" value="SGNH_plant_lipase_like"/>
    <property type="match status" value="1"/>
</dbReference>
<dbReference type="PANTHER" id="PTHR45648">
    <property type="entry name" value="GDSL LIPASE/ACYLHYDROLASE FAMILY PROTEIN (AFU_ORTHOLOGUE AFUA_4G14700)"/>
    <property type="match status" value="1"/>
</dbReference>
<dbReference type="InterPro" id="IPR036514">
    <property type="entry name" value="SGNH_hydro_sf"/>
</dbReference>
<dbReference type="PANTHER" id="PTHR45648:SF17">
    <property type="entry name" value="GDSL ESTERASE_LIPASE"/>
    <property type="match status" value="1"/>
</dbReference>
<keyword evidence="2" id="KW-0378">Hydrolase</keyword>